<dbReference type="PANTHER" id="PTHR30040">
    <property type="entry name" value="THIAMINE BIOSYNTHESIS LIPOPROTEIN APBE"/>
    <property type="match status" value="1"/>
</dbReference>
<evidence type="ECO:0000256" key="12">
    <source>
        <dbReference type="SAM" id="SignalP"/>
    </source>
</evidence>
<dbReference type="InterPro" id="IPR006311">
    <property type="entry name" value="TAT_signal"/>
</dbReference>
<evidence type="ECO:0000256" key="4">
    <source>
        <dbReference type="ARBA" id="ARBA00022630"/>
    </source>
</evidence>
<organism evidence="13 14">
    <name type="scientific">Pseudorhizobium endolithicum</name>
    <dbReference type="NCBI Taxonomy" id="1191678"/>
    <lineage>
        <taxon>Bacteria</taxon>
        <taxon>Pseudomonadati</taxon>
        <taxon>Pseudomonadota</taxon>
        <taxon>Alphaproteobacteria</taxon>
        <taxon>Hyphomicrobiales</taxon>
        <taxon>Rhizobiaceae</taxon>
        <taxon>Rhizobium/Agrobacterium group</taxon>
        <taxon>Pseudorhizobium</taxon>
    </lineage>
</organism>
<evidence type="ECO:0000256" key="1">
    <source>
        <dbReference type="ARBA" id="ARBA00001946"/>
    </source>
</evidence>
<dbReference type="PANTHER" id="PTHR30040:SF2">
    <property type="entry name" value="FAD:PROTEIN FMN TRANSFERASE"/>
    <property type="match status" value="1"/>
</dbReference>
<evidence type="ECO:0000256" key="9">
    <source>
        <dbReference type="ARBA" id="ARBA00031306"/>
    </source>
</evidence>
<comment type="catalytic activity">
    <reaction evidence="10 11">
        <text>L-threonyl-[protein] + FAD = FMN-L-threonyl-[protein] + AMP + H(+)</text>
        <dbReference type="Rhea" id="RHEA:36847"/>
        <dbReference type="Rhea" id="RHEA-COMP:11060"/>
        <dbReference type="Rhea" id="RHEA-COMP:11061"/>
        <dbReference type="ChEBI" id="CHEBI:15378"/>
        <dbReference type="ChEBI" id="CHEBI:30013"/>
        <dbReference type="ChEBI" id="CHEBI:57692"/>
        <dbReference type="ChEBI" id="CHEBI:74257"/>
        <dbReference type="ChEBI" id="CHEBI:456215"/>
        <dbReference type="EC" id="2.7.1.180"/>
    </reaction>
</comment>
<dbReference type="EC" id="2.7.1.180" evidence="2 11"/>
<protein>
    <recommendedName>
        <fullName evidence="3 11">FAD:protein FMN transferase</fullName>
        <ecNumber evidence="2 11">2.7.1.180</ecNumber>
    </recommendedName>
    <alternativeName>
        <fullName evidence="9 11">Flavin transferase</fullName>
    </alternativeName>
</protein>
<evidence type="ECO:0000313" key="14">
    <source>
        <dbReference type="Proteomes" id="UP000606921"/>
    </source>
</evidence>
<dbReference type="Pfam" id="PF02424">
    <property type="entry name" value="ApbE"/>
    <property type="match status" value="1"/>
</dbReference>
<keyword evidence="7 11" id="KW-0274">FAD</keyword>
<name>A0ABM8PML4_9HYPH</name>
<keyword evidence="4 11" id="KW-0285">Flavoprotein</keyword>
<evidence type="ECO:0000256" key="2">
    <source>
        <dbReference type="ARBA" id="ARBA00011955"/>
    </source>
</evidence>
<dbReference type="Proteomes" id="UP000606921">
    <property type="component" value="Unassembled WGS sequence"/>
</dbReference>
<evidence type="ECO:0000256" key="11">
    <source>
        <dbReference type="PIRNR" id="PIRNR006268"/>
    </source>
</evidence>
<evidence type="ECO:0000256" key="7">
    <source>
        <dbReference type="ARBA" id="ARBA00022827"/>
    </source>
</evidence>
<keyword evidence="5 11" id="KW-0808">Transferase</keyword>
<proteinExistence type="inferred from homology"/>
<accession>A0ABM8PML4</accession>
<keyword evidence="6 11" id="KW-0479">Metal-binding</keyword>
<dbReference type="InterPro" id="IPR024932">
    <property type="entry name" value="ApbE"/>
</dbReference>
<sequence>MAETLSRRRAICILAAAGGLTLLPWSRAAAAAPSPVVWKGQALGAPASLVLHHPDRRQAEKLITRMVAEVARLETIFSLYREDSALNELNRLGALAMPPAELVAVLDASRTVWEATGGLFDPSVQPLWSLYARHFGEPGADPSGPPEAEAEKAARLVGLRNVHANRDRIAFARSGMALTLNGIAQGYITDRIVALLRDAGVTSSLVDMGETRAIGNRADGSPWSIGLAETQSDDIDTVIPIVDKAVATSSLMGFRFDAAGRFGHILHPMHGRVEPRYRRLTVIATEATRADAYSTAMTLMSPEEIRTAVARQPGLSVDLVTVSGQHLRFG</sequence>
<comment type="caution">
    <text evidence="13">The sequence shown here is derived from an EMBL/GenBank/DDBJ whole genome shotgun (WGS) entry which is preliminary data.</text>
</comment>
<feature type="signal peptide" evidence="12">
    <location>
        <begin position="1"/>
        <end position="31"/>
    </location>
</feature>
<dbReference type="RefSeq" id="WP_142592688.1">
    <property type="nucleotide sequence ID" value="NZ_CABFWF030000012.1"/>
</dbReference>
<evidence type="ECO:0000256" key="6">
    <source>
        <dbReference type="ARBA" id="ARBA00022723"/>
    </source>
</evidence>
<dbReference type="Gene3D" id="3.10.520.10">
    <property type="entry name" value="ApbE-like domains"/>
    <property type="match status" value="1"/>
</dbReference>
<feature type="chain" id="PRO_5045908677" description="FAD:protein FMN transferase" evidence="12">
    <location>
        <begin position="32"/>
        <end position="330"/>
    </location>
</feature>
<dbReference type="InterPro" id="IPR003374">
    <property type="entry name" value="ApbE-like_sf"/>
</dbReference>
<evidence type="ECO:0000256" key="5">
    <source>
        <dbReference type="ARBA" id="ARBA00022679"/>
    </source>
</evidence>
<keyword evidence="12" id="KW-0732">Signal</keyword>
<reference evidence="13 14" key="1">
    <citation type="submission" date="2020-11" db="EMBL/GenBank/DDBJ databases">
        <authorList>
            <person name="Lassalle F."/>
        </authorList>
    </citation>
    <scope>NUCLEOTIDE SEQUENCE [LARGE SCALE GENOMIC DNA]</scope>
    <source>
        <strain evidence="13 14">JC140</strain>
    </source>
</reference>
<evidence type="ECO:0000256" key="3">
    <source>
        <dbReference type="ARBA" id="ARBA00016337"/>
    </source>
</evidence>
<dbReference type="PROSITE" id="PS51318">
    <property type="entry name" value="TAT"/>
    <property type="match status" value="1"/>
</dbReference>
<dbReference type="EMBL" id="CABFWF030000012">
    <property type="protein sequence ID" value="CAD7038159.1"/>
    <property type="molecule type" value="Genomic_DNA"/>
</dbReference>
<evidence type="ECO:0000313" key="13">
    <source>
        <dbReference type="EMBL" id="CAD7038159.1"/>
    </source>
</evidence>
<dbReference type="SUPFAM" id="SSF143631">
    <property type="entry name" value="ApbE-like"/>
    <property type="match status" value="1"/>
</dbReference>
<evidence type="ECO:0000256" key="8">
    <source>
        <dbReference type="ARBA" id="ARBA00022842"/>
    </source>
</evidence>
<gene>
    <name evidence="13" type="ORF">REJC140_00588</name>
</gene>
<evidence type="ECO:0000256" key="10">
    <source>
        <dbReference type="ARBA" id="ARBA00048540"/>
    </source>
</evidence>
<comment type="cofactor">
    <cofactor evidence="1">
        <name>Mg(2+)</name>
        <dbReference type="ChEBI" id="CHEBI:18420"/>
    </cofactor>
</comment>
<keyword evidence="14" id="KW-1185">Reference proteome</keyword>
<dbReference type="PIRSF" id="PIRSF006268">
    <property type="entry name" value="ApbE"/>
    <property type="match status" value="1"/>
</dbReference>
<dbReference type="GO" id="GO:0016740">
    <property type="term" value="F:transferase activity"/>
    <property type="evidence" value="ECO:0007669"/>
    <property type="project" value="UniProtKB-KW"/>
</dbReference>
<comment type="similarity">
    <text evidence="11">Belongs to the ApbE family.</text>
</comment>
<keyword evidence="8 11" id="KW-0460">Magnesium</keyword>